<proteinExistence type="predicted"/>
<evidence type="ECO:0000313" key="4">
    <source>
        <dbReference type="EMBL" id="AOO19290.1"/>
    </source>
</evidence>
<dbReference type="Proteomes" id="UP000225120">
    <property type="component" value="Segment"/>
</dbReference>
<dbReference type="EMBL" id="KX349326">
    <property type="protein sequence ID" value="AOO19290.1"/>
    <property type="molecule type" value="Genomic_DNA"/>
</dbReference>
<dbReference type="EMBL" id="KX349308">
    <property type="protein sequence ID" value="AOO15430.1"/>
    <property type="molecule type" value="Genomic_DNA"/>
</dbReference>
<dbReference type="EMBL" id="KX349324">
    <property type="protein sequence ID" value="AOO18863.1"/>
    <property type="molecule type" value="Genomic_DNA"/>
</dbReference>
<evidence type="ECO:0000313" key="5">
    <source>
        <dbReference type="Proteomes" id="UP000224341"/>
    </source>
</evidence>
<sequence>MEIRKNSIAGVLIWMKQTKFIVTYQKAFSAGAAREEKLFDELKDAQWFERAMKRSQHITTLLEVKE</sequence>
<gene>
    <name evidence="1" type="ORF">Np150310_156</name>
    <name evidence="2" type="ORF">RW040310_156</name>
    <name evidence="3" type="ORF">W1120610_157</name>
    <name evidence="4" type="ORF">WH050310_156</name>
</gene>
<evidence type="ECO:0000313" key="3">
    <source>
        <dbReference type="EMBL" id="AOO18863.1"/>
    </source>
</evidence>
<organism evidence="1 5">
    <name type="scientific">Cyanophage S-RIM12</name>
    <dbReference type="NCBI Taxonomy" id="1278402"/>
    <lineage>
        <taxon>Viruses</taxon>
        <taxon>Duplodnaviria</taxon>
        <taxon>Heunggongvirae</taxon>
        <taxon>Uroviricota</taxon>
        <taxon>Caudoviricetes</taxon>
        <taxon>Pantevenvirales</taxon>
        <taxon>Kyanoviridae</taxon>
        <taxon>Brizovirus</taxon>
        <taxon>Brizovirus syn33</taxon>
    </lineage>
</organism>
<dbReference type="EMBL" id="KX349311">
    <property type="protein sequence ID" value="AOO16070.1"/>
    <property type="molecule type" value="Genomic_DNA"/>
</dbReference>
<evidence type="ECO:0000313" key="2">
    <source>
        <dbReference type="EMBL" id="AOO16070.1"/>
    </source>
</evidence>
<evidence type="ECO:0000313" key="6">
    <source>
        <dbReference type="Proteomes" id="UP000224445"/>
    </source>
</evidence>
<reference evidence="5 6" key="1">
    <citation type="journal article" date="2016" name="Environ. Microbiol.">
        <title>Genomic diversification of marine cyanophages into stable ecotypes.</title>
        <authorList>
            <person name="Marston M.F."/>
            <person name="Martiny J.B."/>
        </authorList>
    </citation>
    <scope>NUCLEOTIDE SEQUENCE [LARGE SCALE GENOMIC DNA]</scope>
    <source>
        <strain evidence="1">Np_15_0310</strain>
        <strain evidence="2">RW_04_0310</strain>
        <strain evidence="3">W1_12_0610</strain>
        <strain evidence="4">WH_05_0310</strain>
    </source>
</reference>
<dbReference type="Proteomes" id="UP000224445">
    <property type="component" value="Segment"/>
</dbReference>
<protein>
    <submittedName>
        <fullName evidence="1">Uncharacterized protein</fullName>
    </submittedName>
</protein>
<dbReference type="Proteomes" id="UP000225157">
    <property type="component" value="Segment"/>
</dbReference>
<name>A0A1D7SP41_9CAUD</name>
<accession>A0A1D7SP41</accession>
<evidence type="ECO:0000313" key="1">
    <source>
        <dbReference type="EMBL" id="AOO15430.1"/>
    </source>
</evidence>
<dbReference type="Proteomes" id="UP000224341">
    <property type="component" value="Segment"/>
</dbReference>